<keyword evidence="3" id="KW-1185">Reference proteome</keyword>
<feature type="region of interest" description="Disordered" evidence="1">
    <location>
        <begin position="26"/>
        <end position="50"/>
    </location>
</feature>
<evidence type="ECO:0000313" key="2">
    <source>
        <dbReference type="EMBL" id="TRY73489.1"/>
    </source>
</evidence>
<reference evidence="2 3" key="1">
    <citation type="journal article" date="2018" name="Nat. Ecol. Evol.">
        <title>Genomic signatures of mitonuclear coevolution across populations of Tigriopus californicus.</title>
        <authorList>
            <person name="Barreto F.S."/>
            <person name="Watson E.T."/>
            <person name="Lima T.G."/>
            <person name="Willett C.S."/>
            <person name="Edmands S."/>
            <person name="Li W."/>
            <person name="Burton R.S."/>
        </authorList>
    </citation>
    <scope>NUCLEOTIDE SEQUENCE [LARGE SCALE GENOMIC DNA]</scope>
    <source>
        <strain evidence="2 3">San Diego</strain>
    </source>
</reference>
<sequence length="149" mass="16475">MNKKLVGFRAISRHFVSLILAGEPEKSDRTQGTSRTRRRRKRTGGTNFKKSGLSEEFHRCKISNSGKRNGVCDFAKENRICYTFAISLGRTKSQINSKSTSRSYLAFGPVKVTKSGLSPTSLNSWGSLAPSKSAIHPSIHARWQPVCGT</sequence>
<dbReference type="EMBL" id="VCGU01000007">
    <property type="protein sequence ID" value="TRY73489.1"/>
    <property type="molecule type" value="Genomic_DNA"/>
</dbReference>
<dbReference type="Proteomes" id="UP000318571">
    <property type="component" value="Chromosome 3"/>
</dbReference>
<gene>
    <name evidence="2" type="ORF">TCAL_15781</name>
</gene>
<name>A0A553P724_TIGCA</name>
<protein>
    <submittedName>
        <fullName evidence="2">Uncharacterized protein</fullName>
    </submittedName>
</protein>
<dbReference type="AlphaFoldDB" id="A0A553P724"/>
<proteinExistence type="predicted"/>
<organism evidence="2 3">
    <name type="scientific">Tigriopus californicus</name>
    <name type="common">Marine copepod</name>
    <dbReference type="NCBI Taxonomy" id="6832"/>
    <lineage>
        <taxon>Eukaryota</taxon>
        <taxon>Metazoa</taxon>
        <taxon>Ecdysozoa</taxon>
        <taxon>Arthropoda</taxon>
        <taxon>Crustacea</taxon>
        <taxon>Multicrustacea</taxon>
        <taxon>Hexanauplia</taxon>
        <taxon>Copepoda</taxon>
        <taxon>Harpacticoida</taxon>
        <taxon>Harpacticidae</taxon>
        <taxon>Tigriopus</taxon>
    </lineage>
</organism>
<evidence type="ECO:0000313" key="3">
    <source>
        <dbReference type="Proteomes" id="UP000318571"/>
    </source>
</evidence>
<comment type="caution">
    <text evidence="2">The sequence shown here is derived from an EMBL/GenBank/DDBJ whole genome shotgun (WGS) entry which is preliminary data.</text>
</comment>
<evidence type="ECO:0000256" key="1">
    <source>
        <dbReference type="SAM" id="MobiDB-lite"/>
    </source>
</evidence>
<accession>A0A553P724</accession>